<proteinExistence type="predicted"/>
<dbReference type="Proteomes" id="UP000001812">
    <property type="component" value="Chromosome II"/>
</dbReference>
<gene>
    <name evidence="1" type="ORF">BURPS1710A_A1722</name>
</gene>
<dbReference type="EMBL" id="CM000833">
    <property type="protein sequence ID" value="EET02775.1"/>
    <property type="molecule type" value="Genomic_DNA"/>
</dbReference>
<protein>
    <submittedName>
        <fullName evidence="1">Uncharacterized protein</fullName>
    </submittedName>
</protein>
<accession>A0A0E1VPI6</accession>
<dbReference type="HOGENOM" id="CLU_3355030_0_0_4"/>
<evidence type="ECO:0000313" key="1">
    <source>
        <dbReference type="EMBL" id="EET02775.1"/>
    </source>
</evidence>
<name>A0A0E1VPI6_BURPE</name>
<organism evidence="1">
    <name type="scientific">Burkholderia pseudomallei 1710a</name>
    <dbReference type="NCBI Taxonomy" id="320371"/>
    <lineage>
        <taxon>Bacteria</taxon>
        <taxon>Pseudomonadati</taxon>
        <taxon>Pseudomonadota</taxon>
        <taxon>Betaproteobacteria</taxon>
        <taxon>Burkholderiales</taxon>
        <taxon>Burkholderiaceae</taxon>
        <taxon>Burkholderia</taxon>
        <taxon>pseudomallei group</taxon>
    </lineage>
</organism>
<reference evidence="1" key="1">
    <citation type="submission" date="2009-05" db="EMBL/GenBank/DDBJ databases">
        <authorList>
            <person name="Harkins D.M."/>
            <person name="DeShazer D."/>
            <person name="Woods D.E."/>
            <person name="Brinkac L.M."/>
            <person name="Brown K.A."/>
            <person name="Hung G.C."/>
            <person name="Tuanyok A."/>
            <person name="Zhang B."/>
            <person name="Nierman W.C."/>
        </authorList>
    </citation>
    <scope>NUCLEOTIDE SEQUENCE [LARGE SCALE GENOMIC DNA]</scope>
    <source>
        <strain evidence="1">1710a</strain>
    </source>
</reference>
<dbReference type="AlphaFoldDB" id="A0A0E1VPI6"/>
<sequence length="39" mass="4610">MRRMRTLIALTPAHRDQVFVAIIPIQQDFHLDCVMDILM</sequence>